<comment type="caution">
    <text evidence="6">The sequence shown here is derived from an EMBL/GenBank/DDBJ whole genome shotgun (WGS) entry which is preliminary data.</text>
</comment>
<dbReference type="GO" id="GO:0009977">
    <property type="term" value="F:proton motive force dependent protein transmembrane transporter activity"/>
    <property type="evidence" value="ECO:0007669"/>
    <property type="project" value="TreeGrafter"/>
</dbReference>
<feature type="transmembrane region" description="Helical" evidence="5">
    <location>
        <begin position="187"/>
        <end position="209"/>
    </location>
</feature>
<dbReference type="AlphaFoldDB" id="A0A6L5XAB1"/>
<dbReference type="PRINTS" id="PR01840">
    <property type="entry name" value="TATCFAMILY"/>
</dbReference>
<accession>A0A6L5XAB1</accession>
<comment type="subcellular location">
    <subcellularLocation>
        <location evidence="5">Cell membrane</location>
        <topology evidence="5">Multi-pass membrane protein</topology>
    </subcellularLocation>
    <subcellularLocation>
        <location evidence="1">Membrane</location>
        <topology evidence="1">Multi-pass membrane protein</topology>
    </subcellularLocation>
</comment>
<feature type="transmembrane region" description="Helical" evidence="5">
    <location>
        <begin position="21"/>
        <end position="43"/>
    </location>
</feature>
<dbReference type="GO" id="GO:0065002">
    <property type="term" value="P:intracellular protein transmembrane transport"/>
    <property type="evidence" value="ECO:0007669"/>
    <property type="project" value="TreeGrafter"/>
</dbReference>
<sequence length="272" mass="31014">MTQDQGKGTLEEMSLWDHLDALRAVLIKMIVVLVVATCVLFVFMPQIFDNVILAPCRGDFILYRVFEKITAGLPFVPDFSTQGFQVHLINIQLASQFFIHMSSAFWFALVLTFPVLLYLLWTFVSPALYPNEKRGFEIAFGLGLVMFLLGVMVGYFIVFPITLRFLADYHVSQMVPNQISLDSYMDTFLMMIFIMGLVFELPLLAWVLGKFGILHRDFFKKYRRHAVVVLLVLAAVITPTGDPFTLAIVFMPIYILYELSALLVKPQQDSDA</sequence>
<evidence type="ECO:0000313" key="7">
    <source>
        <dbReference type="Proteomes" id="UP000483362"/>
    </source>
</evidence>
<keyword evidence="5" id="KW-1003">Cell membrane</keyword>
<evidence type="ECO:0000256" key="2">
    <source>
        <dbReference type="ARBA" id="ARBA00022692"/>
    </source>
</evidence>
<dbReference type="PANTHER" id="PTHR30371">
    <property type="entry name" value="SEC-INDEPENDENT PROTEIN TRANSLOCASE PROTEIN TATC"/>
    <property type="match status" value="1"/>
</dbReference>
<evidence type="ECO:0000256" key="4">
    <source>
        <dbReference type="ARBA" id="ARBA00023136"/>
    </source>
</evidence>
<proteinExistence type="inferred from homology"/>
<dbReference type="GO" id="GO:0033281">
    <property type="term" value="C:TAT protein transport complex"/>
    <property type="evidence" value="ECO:0007669"/>
    <property type="project" value="UniProtKB-UniRule"/>
</dbReference>
<keyword evidence="5" id="KW-0811">Translocation</keyword>
<dbReference type="HAMAP" id="MF_00902">
    <property type="entry name" value="TatC"/>
    <property type="match status" value="1"/>
</dbReference>
<keyword evidence="4 5" id="KW-0472">Membrane</keyword>
<comment type="function">
    <text evidence="5">Part of the twin-arginine translocation (Tat) system that transports large folded proteins containing a characteristic twin-arginine motif in their signal peptide across membranes.</text>
</comment>
<evidence type="ECO:0000313" key="6">
    <source>
        <dbReference type="EMBL" id="MSS17181.1"/>
    </source>
</evidence>
<organism evidence="6 7">
    <name type="scientific">Sodaliphilus pleomorphus</name>
    <dbReference type="NCBI Taxonomy" id="2606626"/>
    <lineage>
        <taxon>Bacteria</taxon>
        <taxon>Pseudomonadati</taxon>
        <taxon>Bacteroidota</taxon>
        <taxon>Bacteroidia</taxon>
        <taxon>Bacteroidales</taxon>
        <taxon>Muribaculaceae</taxon>
        <taxon>Sodaliphilus</taxon>
    </lineage>
</organism>
<keyword evidence="3 5" id="KW-1133">Transmembrane helix</keyword>
<dbReference type="GO" id="GO:0043953">
    <property type="term" value="P:protein transport by the Tat complex"/>
    <property type="evidence" value="ECO:0007669"/>
    <property type="project" value="UniProtKB-UniRule"/>
</dbReference>
<dbReference type="RefSeq" id="WP_154326568.1">
    <property type="nucleotide sequence ID" value="NZ_CP045696.1"/>
</dbReference>
<dbReference type="EMBL" id="VULT01000006">
    <property type="protein sequence ID" value="MSS17181.1"/>
    <property type="molecule type" value="Genomic_DNA"/>
</dbReference>
<keyword evidence="2 5" id="KW-0812">Transmembrane</keyword>
<comment type="similarity">
    <text evidence="5">Belongs to the TatC family.</text>
</comment>
<keyword evidence="7" id="KW-1185">Reference proteome</keyword>
<evidence type="ECO:0000256" key="3">
    <source>
        <dbReference type="ARBA" id="ARBA00022989"/>
    </source>
</evidence>
<feature type="transmembrane region" description="Helical" evidence="5">
    <location>
        <begin position="136"/>
        <end position="167"/>
    </location>
</feature>
<protein>
    <recommendedName>
        <fullName evidence="5">Sec-independent protein translocase protein TatC</fullName>
    </recommendedName>
</protein>
<comment type="caution">
    <text evidence="5">Lacks conserved residue(s) required for the propagation of feature annotation.</text>
</comment>
<dbReference type="InterPro" id="IPR002033">
    <property type="entry name" value="TatC"/>
</dbReference>
<dbReference type="Pfam" id="PF00902">
    <property type="entry name" value="TatC"/>
    <property type="match status" value="1"/>
</dbReference>
<comment type="subunit">
    <text evidence="5">Forms a complex with TatA.</text>
</comment>
<keyword evidence="5" id="KW-0813">Transport</keyword>
<feature type="transmembrane region" description="Helical" evidence="5">
    <location>
        <begin position="104"/>
        <end position="124"/>
    </location>
</feature>
<dbReference type="NCBIfam" id="TIGR00945">
    <property type="entry name" value="tatC"/>
    <property type="match status" value="1"/>
</dbReference>
<evidence type="ECO:0000256" key="1">
    <source>
        <dbReference type="ARBA" id="ARBA00004141"/>
    </source>
</evidence>
<evidence type="ECO:0000256" key="5">
    <source>
        <dbReference type="HAMAP-Rule" id="MF_00902"/>
    </source>
</evidence>
<dbReference type="Proteomes" id="UP000483362">
    <property type="component" value="Unassembled WGS sequence"/>
</dbReference>
<reference evidence="6 7" key="1">
    <citation type="submission" date="2019-08" db="EMBL/GenBank/DDBJ databases">
        <title>In-depth cultivation of the pig gut microbiome towards novel bacterial diversity and tailored functional studies.</title>
        <authorList>
            <person name="Wylensek D."/>
            <person name="Hitch T.C.A."/>
            <person name="Clavel T."/>
        </authorList>
    </citation>
    <scope>NUCLEOTIDE SEQUENCE [LARGE SCALE GENOMIC DNA]</scope>
    <source>
        <strain evidence="6 7">Oil-RF-744-WCA-WT-10</strain>
    </source>
</reference>
<gene>
    <name evidence="5 6" type="primary">tatC</name>
    <name evidence="6" type="ORF">FYJ29_05315</name>
</gene>
<name>A0A6L5XAB1_9BACT</name>
<keyword evidence="5" id="KW-0653">Protein transport</keyword>
<dbReference type="PANTHER" id="PTHR30371:SF0">
    <property type="entry name" value="SEC-INDEPENDENT PROTEIN TRANSLOCASE PROTEIN TATC, CHLOROPLASTIC-RELATED"/>
    <property type="match status" value="1"/>
</dbReference>